<dbReference type="EMBL" id="AK028622">
    <property type="protein sequence ID" value="BAC26036.1"/>
    <property type="molecule type" value="mRNA"/>
</dbReference>
<name>Q8CEB2_MOUSE</name>
<sequence length="182" mass="19497">MRRVVRSNMASHCASSSQCSANSTTFRTIIRLRGSGCEELTRPSRILSIVATLQGQALGIKSWQRQPRGAAKRPGGEELGANQQQDRPPPPPPQQPHLSSGKAHPSRDGSERFWDAERAAGPRGPPQGPEVRIRLPRWARDLSQPPGAGTLQAELEGEERLRVPGQCGAPAPAGGQLKVALG</sequence>
<dbReference type="AlphaFoldDB" id="Q8CEB2"/>
<reference evidence="2" key="1">
    <citation type="journal article" date="1999" name="Methods Enzymol.">
        <title>High-efficiency full-length cDNA cloning.</title>
        <authorList>
            <person name="Carninci P."/>
            <person name="Hayashizaki Y."/>
        </authorList>
    </citation>
    <scope>NUCLEOTIDE SEQUENCE</scope>
    <source>
        <strain evidence="2">C57BL/6J</strain>
        <tissue evidence="2">Skin</tissue>
    </source>
</reference>
<reference evidence="2" key="8">
    <citation type="journal article" date="2005" name="Science">
        <title>Antisense Transcription in the Mammalian Transcriptome.</title>
        <authorList>
            <consortium name="RIKEN Genome Exploration Research Group and Genome Science Group (Genome Network Project Core Group) and the FANTOM Consortium"/>
        </authorList>
    </citation>
    <scope>NUCLEOTIDE SEQUENCE</scope>
    <source>
        <strain evidence="2">C57BL/6J</strain>
        <tissue evidence="2">Skin</tissue>
    </source>
</reference>
<accession>Q8CEB2</accession>
<reference evidence="2" key="4">
    <citation type="journal article" date="2001" name="Nature">
        <title>Functional annotation of a full-length mouse cDNA collection.</title>
        <authorList>
            <consortium name="The RIKEN Genome Exploration Research Group Phase II Team and the FANTOM Consortium"/>
        </authorList>
    </citation>
    <scope>NUCLEOTIDE SEQUENCE</scope>
    <source>
        <strain evidence="2">C57BL/6J</strain>
        <tissue evidence="2">Skin</tissue>
    </source>
</reference>
<reference evidence="2" key="2">
    <citation type="journal article" date="2000" name="Genome Res.">
        <title>Normalization and subtraction of cap-trapper-selected cDNAs to prepare full-length cDNA libraries for rapid discovery of new genes.</title>
        <authorList>
            <person name="Carninci P."/>
            <person name="Shibata Y."/>
            <person name="Hayatsu N."/>
            <person name="Sugahara Y."/>
            <person name="Shibata K."/>
            <person name="Itoh M."/>
            <person name="Konno H."/>
            <person name="Okazaki Y."/>
            <person name="Muramatsu M."/>
            <person name="Hayashizaki Y."/>
        </authorList>
    </citation>
    <scope>NUCLEOTIDE SEQUENCE</scope>
    <source>
        <strain evidence="2">C57BL/6J</strain>
        <tissue evidence="2">Skin</tissue>
    </source>
</reference>
<reference evidence="2" key="3">
    <citation type="journal article" date="2000" name="Genome Res.">
        <title>RIKEN integrated sequence analysis (RISA) system--384-format sequencing pipeline with 384 multicapillary sequencer.</title>
        <authorList>
            <person name="Shibata K."/>
            <person name="Itoh M."/>
            <person name="Aizawa K."/>
            <person name="Nagaoka S."/>
            <person name="Sasaki N."/>
            <person name="Carninci P."/>
            <person name="Konno H."/>
            <person name="Akiyama J."/>
            <person name="Nishi K."/>
            <person name="Kitsunai T."/>
            <person name="Tashiro H."/>
            <person name="Itoh M."/>
            <person name="Sumi N."/>
            <person name="Ishii Y."/>
            <person name="Nakamura S."/>
            <person name="Hazama M."/>
            <person name="Nishine T."/>
            <person name="Harada A."/>
            <person name="Yamamoto R."/>
            <person name="Matsumoto H."/>
            <person name="Sakaguchi S."/>
            <person name="Ikegami T."/>
            <person name="Kashiwagi K."/>
            <person name="Fujiwake S."/>
            <person name="Inoue K."/>
            <person name="Togawa Y."/>
            <person name="Izawa M."/>
            <person name="Ohara E."/>
            <person name="Watahiki M."/>
            <person name="Yoneda Y."/>
            <person name="Ishikawa T."/>
            <person name="Ozawa K."/>
            <person name="Tanaka T."/>
            <person name="Matsuura S."/>
            <person name="Kawai J."/>
            <person name="Okazaki Y."/>
            <person name="Muramatsu M."/>
            <person name="Inoue Y."/>
            <person name="Kira A."/>
            <person name="Hayashizaki Y."/>
        </authorList>
    </citation>
    <scope>NUCLEOTIDE SEQUENCE</scope>
    <source>
        <strain evidence="2">C57BL/6J</strain>
        <tissue evidence="2">Skin</tissue>
    </source>
</reference>
<organism evidence="2">
    <name type="scientific">Mus musculus</name>
    <name type="common">Mouse</name>
    <dbReference type="NCBI Taxonomy" id="10090"/>
    <lineage>
        <taxon>Eukaryota</taxon>
        <taxon>Metazoa</taxon>
        <taxon>Chordata</taxon>
        <taxon>Craniata</taxon>
        <taxon>Vertebrata</taxon>
        <taxon>Euteleostomi</taxon>
        <taxon>Mammalia</taxon>
        <taxon>Eutheria</taxon>
        <taxon>Euarchontoglires</taxon>
        <taxon>Glires</taxon>
        <taxon>Rodentia</taxon>
        <taxon>Myomorpha</taxon>
        <taxon>Muroidea</taxon>
        <taxon>Muridae</taxon>
        <taxon>Murinae</taxon>
        <taxon>Mus</taxon>
        <taxon>Mus</taxon>
    </lineage>
</organism>
<reference evidence="2" key="6">
    <citation type="journal article" date="2002" name="Nature">
        <title>Analysis of the mouse transcriptome based on functional annotation of 60,770 full-length cDNAs.</title>
        <authorList>
            <consortium name="The FANTOM Consortium and the RIKEN Genome Exploration Research Group Phase I and II Team"/>
        </authorList>
    </citation>
    <scope>NUCLEOTIDE SEQUENCE</scope>
    <source>
        <strain evidence="2">C57BL/6J</strain>
        <tissue evidence="2">Skin</tissue>
    </source>
</reference>
<protein>
    <submittedName>
        <fullName evidence="2">Uncharacterized protein</fullName>
    </submittedName>
</protein>
<evidence type="ECO:0000256" key="1">
    <source>
        <dbReference type="SAM" id="MobiDB-lite"/>
    </source>
</evidence>
<evidence type="ECO:0000313" key="2">
    <source>
        <dbReference type="EMBL" id="BAC26036.1"/>
    </source>
</evidence>
<reference evidence="2" key="7">
    <citation type="journal article" date="2005" name="Science">
        <title>The Transcriptional Landscape of the Mammalian Genome.</title>
        <authorList>
            <consortium name="The FANTOM Consortium"/>
            <consortium name="Riken Genome Exploration Research Group and Genome Science Group (Genome Network Project Core Group)"/>
        </authorList>
    </citation>
    <scope>NUCLEOTIDE SEQUENCE</scope>
    <source>
        <strain evidence="2">C57BL/6J</strain>
        <tissue evidence="2">Skin</tissue>
    </source>
</reference>
<proteinExistence type="evidence at transcript level"/>
<feature type="region of interest" description="Disordered" evidence="1">
    <location>
        <begin position="61"/>
        <end position="131"/>
    </location>
</feature>
<feature type="compositionally biased region" description="Basic and acidic residues" evidence="1">
    <location>
        <begin position="105"/>
        <end position="120"/>
    </location>
</feature>
<reference evidence="2" key="5">
    <citation type="submission" date="2001-07" db="EMBL/GenBank/DDBJ databases">
        <authorList>
            <person name="Adachi J."/>
            <person name="Aizawa K."/>
            <person name="Akimura T."/>
            <person name="Arakawa T."/>
            <person name="Bono H."/>
            <person name="Carninci P."/>
            <person name="Fukuda S."/>
            <person name="Furuno M."/>
            <person name="Hanagaki T."/>
            <person name="Hara A."/>
            <person name="Hashizume W."/>
            <person name="Hayashida K."/>
            <person name="Hayatsu N."/>
            <person name="Hiramoto K."/>
            <person name="Hiraoka T."/>
            <person name="Hirozane T."/>
            <person name="Hori F."/>
            <person name="Imotani K."/>
            <person name="Ishii Y."/>
            <person name="Itoh M."/>
            <person name="Kagawa I."/>
            <person name="Kasukawa T."/>
            <person name="Katoh H."/>
            <person name="Kawai J."/>
            <person name="Kojima Y."/>
            <person name="Kondo S."/>
            <person name="Konno H."/>
            <person name="Kouda M."/>
            <person name="Koya S."/>
            <person name="Kurihara C."/>
            <person name="Matsuyama T."/>
            <person name="Miyazaki A."/>
            <person name="Murata M."/>
            <person name="Nakamura M."/>
            <person name="Nishi K."/>
            <person name="Nomura K."/>
            <person name="Numazaki R."/>
            <person name="Ohno M."/>
            <person name="Ohsato N."/>
            <person name="Okazaki Y."/>
            <person name="Saito R."/>
            <person name="Saitoh H."/>
            <person name="Sakai C."/>
            <person name="Sakai K."/>
            <person name="Sakazume N."/>
            <person name="Sano H."/>
            <person name="Sasaki D."/>
            <person name="Shibata K."/>
            <person name="Shinagawa A."/>
            <person name="Shiraki T."/>
            <person name="Sogabe Y."/>
            <person name="Tagami M."/>
            <person name="Tagawa A."/>
            <person name="Takahashi F."/>
            <person name="Takaku-Akahira S."/>
            <person name="Takeda Y."/>
            <person name="Tanaka T."/>
            <person name="Tomaru A."/>
            <person name="Toya T."/>
            <person name="Yasunishi A."/>
            <person name="Muramatsu M."/>
            <person name="Hayashizaki Y."/>
        </authorList>
    </citation>
    <scope>NUCLEOTIDE SEQUENCE</scope>
    <source>
        <strain evidence="2">C57BL/6J</strain>
        <tissue evidence="2">Skin</tissue>
    </source>
</reference>